<evidence type="ECO:0000313" key="4">
    <source>
        <dbReference type="Proteomes" id="UP001529255"/>
    </source>
</evidence>
<keyword evidence="2" id="KW-0732">Signal</keyword>
<feature type="region of interest" description="Disordered" evidence="1">
    <location>
        <begin position="40"/>
        <end position="78"/>
    </location>
</feature>
<protein>
    <submittedName>
        <fullName evidence="3">Thiol reductase thioredoxin</fullName>
    </submittedName>
</protein>
<accession>A0ABT7LRJ9</accession>
<sequence length="286" mass="31230">MKKIQFVLMSSFVLGACQLAVISGSADELNAKEATTELASGSVENGEASNVEVSSEKASDQVSEKVDSSSESKENLLSHSVQTEVIEEKVSSEEISVETYEKNLENVTQISYSDVTNMLTEDGGDHILYIGRPSCYYCRQNSPVLKDFNALINGQLLYYNTDSDHLDRDSRKVLFDKLGIPGTPSVIHLKNGQLVSGYLGSAPDAQAIYQAVFAGENDKTELSEVREEAAKSENPLPEPSPESLIKEADKSLNSISEPSVTSVVSQLKQVFWSLTTLLKNFLGKIF</sequence>
<dbReference type="Proteomes" id="UP001529255">
    <property type="component" value="Unassembled WGS sequence"/>
</dbReference>
<dbReference type="RefSeq" id="WP_285955759.1">
    <property type="nucleotide sequence ID" value="NZ_JASUZV010000004.1"/>
</dbReference>
<gene>
    <name evidence="3" type="ORF">QRD39_04045</name>
</gene>
<comment type="caution">
    <text evidence="3">The sequence shown here is derived from an EMBL/GenBank/DDBJ whole genome shotgun (WGS) entry which is preliminary data.</text>
</comment>
<dbReference type="CDD" id="cd02947">
    <property type="entry name" value="TRX_family"/>
    <property type="match status" value="1"/>
</dbReference>
<dbReference type="InterPro" id="IPR036249">
    <property type="entry name" value="Thioredoxin-like_sf"/>
</dbReference>
<feature type="compositionally biased region" description="Polar residues" evidence="1">
    <location>
        <begin position="40"/>
        <end position="53"/>
    </location>
</feature>
<evidence type="ECO:0000256" key="1">
    <source>
        <dbReference type="SAM" id="MobiDB-lite"/>
    </source>
</evidence>
<dbReference type="Gene3D" id="3.40.30.10">
    <property type="entry name" value="Glutaredoxin"/>
    <property type="match status" value="1"/>
</dbReference>
<dbReference type="PROSITE" id="PS51257">
    <property type="entry name" value="PROKAR_LIPOPROTEIN"/>
    <property type="match status" value="1"/>
</dbReference>
<feature type="signal peptide" evidence="2">
    <location>
        <begin position="1"/>
        <end position="19"/>
    </location>
</feature>
<organism evidence="3 4">
    <name type="scientific">Streptococcus raffinosi</name>
    <dbReference type="NCBI Taxonomy" id="3053355"/>
    <lineage>
        <taxon>Bacteria</taxon>
        <taxon>Bacillati</taxon>
        <taxon>Bacillota</taxon>
        <taxon>Bacilli</taxon>
        <taxon>Lactobacillales</taxon>
        <taxon>Streptococcaceae</taxon>
        <taxon>Streptococcus</taxon>
    </lineage>
</organism>
<evidence type="ECO:0000256" key="2">
    <source>
        <dbReference type="SAM" id="SignalP"/>
    </source>
</evidence>
<reference evidence="3 4" key="1">
    <citation type="submission" date="2023-06" db="EMBL/GenBank/DDBJ databases">
        <title>A potential novel species of Streptococcus isolated from human milk sample.</title>
        <authorList>
            <person name="Nguyen H.V."/>
            <person name="Trinh A.T.V."/>
            <person name="Hoang A.T.L."/>
            <person name="Bui L.N.H."/>
            <person name="Tran Q.T.L."/>
            <person name="Trinh T."/>
        </authorList>
    </citation>
    <scope>NUCLEOTIDE SEQUENCE [LARGE SCALE GENOMIC DNA]</scope>
    <source>
        <strain evidence="3 4">VTCC 12812</strain>
    </source>
</reference>
<keyword evidence="4" id="KW-1185">Reference proteome</keyword>
<dbReference type="SUPFAM" id="SSF52833">
    <property type="entry name" value="Thioredoxin-like"/>
    <property type="match status" value="1"/>
</dbReference>
<name>A0ABT7LRJ9_9STRE</name>
<feature type="compositionally biased region" description="Basic and acidic residues" evidence="1">
    <location>
        <begin position="54"/>
        <end position="76"/>
    </location>
</feature>
<dbReference type="InterPro" id="IPR046698">
    <property type="entry name" value="PedC-like"/>
</dbReference>
<feature type="chain" id="PRO_5047334894" evidence="2">
    <location>
        <begin position="20"/>
        <end position="286"/>
    </location>
</feature>
<proteinExistence type="predicted"/>
<evidence type="ECO:0000313" key="3">
    <source>
        <dbReference type="EMBL" id="MDL5043280.1"/>
    </source>
</evidence>
<dbReference type="Pfam" id="PF20207">
    <property type="entry name" value="DUF6568"/>
    <property type="match status" value="1"/>
</dbReference>
<dbReference type="EMBL" id="JASUZV010000004">
    <property type="protein sequence ID" value="MDL5043280.1"/>
    <property type="molecule type" value="Genomic_DNA"/>
</dbReference>